<dbReference type="EMBL" id="MTBC01000010">
    <property type="protein sequence ID" value="OQD41910.1"/>
    <property type="molecule type" value="Genomic_DNA"/>
</dbReference>
<dbReference type="Proteomes" id="UP000191680">
    <property type="component" value="Unassembled WGS sequence"/>
</dbReference>
<protein>
    <submittedName>
        <fullName evidence="1">Uncharacterized protein</fullName>
    </submittedName>
</protein>
<gene>
    <name evidence="1" type="ORF">BUL40_13735</name>
</gene>
<accession>A0A1V6LNX1</accession>
<dbReference type="AlphaFoldDB" id="A0A1V6LNX1"/>
<evidence type="ECO:0000313" key="2">
    <source>
        <dbReference type="Proteomes" id="UP000191680"/>
    </source>
</evidence>
<name>A0A1V6LNX1_9FLAO</name>
<proteinExistence type="predicted"/>
<reference evidence="1 2" key="1">
    <citation type="submission" date="2016-12" db="EMBL/GenBank/DDBJ databases">
        <authorList>
            <person name="Song W.-J."/>
            <person name="Kurnit D.M."/>
        </authorList>
    </citation>
    <scope>NUCLEOTIDE SEQUENCE [LARGE SCALE GENOMIC DNA]</scope>
    <source>
        <strain evidence="1 2">HSG9</strain>
    </source>
</reference>
<evidence type="ECO:0000313" key="1">
    <source>
        <dbReference type="EMBL" id="OQD41910.1"/>
    </source>
</evidence>
<comment type="caution">
    <text evidence="1">The sequence shown here is derived from an EMBL/GenBank/DDBJ whole genome shotgun (WGS) entry which is preliminary data.</text>
</comment>
<sequence length="224" mass="25578">MISVSENGYGVLVTKIIQHNTPEVPEQKIKDSVYVTSSIPGAYDNTTSLRSSLQIPQSKLPNFITFEYQFMDLSDCSFSRDSKIVKLIFLKNYSPHEKGDIIEASEEKADFFIKKGKGKIATLASVAGKGLNIIETIEQYQKELKTSKLFQINSGCKKWTAIDSLKFTKTIDLRPYTKAKEIKRFRERNKNTSGGYYGTRITYQFYDNGDIRLGLENYTTNTWK</sequence>
<organism evidence="1 2">
    <name type="scientific">Croceivirga radicis</name>
    <dbReference type="NCBI Taxonomy" id="1929488"/>
    <lineage>
        <taxon>Bacteria</taxon>
        <taxon>Pseudomonadati</taxon>
        <taxon>Bacteroidota</taxon>
        <taxon>Flavobacteriia</taxon>
        <taxon>Flavobacteriales</taxon>
        <taxon>Flavobacteriaceae</taxon>
        <taxon>Croceivirga</taxon>
    </lineage>
</organism>
<keyword evidence="2" id="KW-1185">Reference proteome</keyword>